<comment type="caution">
    <text evidence="12">The sequence shown here is derived from an EMBL/GenBank/DDBJ whole genome shotgun (WGS) entry which is preliminary data.</text>
</comment>
<dbReference type="PATRIC" id="fig|883114.3.peg.1233"/>
<dbReference type="NCBIfam" id="TIGR00211">
    <property type="entry name" value="glyS"/>
    <property type="match status" value="1"/>
</dbReference>
<name>H3NPX7_9FIRM</name>
<dbReference type="GO" id="GO:0004814">
    <property type="term" value="F:arginine-tRNA ligase activity"/>
    <property type="evidence" value="ECO:0007669"/>
    <property type="project" value="InterPro"/>
</dbReference>
<keyword evidence="3 10" id="KW-0963">Cytoplasm</keyword>
<evidence type="ECO:0000256" key="2">
    <source>
        <dbReference type="ARBA" id="ARBA00008226"/>
    </source>
</evidence>
<evidence type="ECO:0000256" key="5">
    <source>
        <dbReference type="ARBA" id="ARBA00022741"/>
    </source>
</evidence>
<protein>
    <recommendedName>
        <fullName evidence="10">Glycine--tRNA ligase beta subunit</fullName>
        <ecNumber evidence="10">6.1.1.14</ecNumber>
    </recommendedName>
    <alternativeName>
        <fullName evidence="10">Glycyl-tRNA synthetase beta subunit</fullName>
        <shortName evidence="10">GlyRS</shortName>
    </alternativeName>
</protein>
<evidence type="ECO:0000259" key="11">
    <source>
        <dbReference type="Pfam" id="PF05746"/>
    </source>
</evidence>
<dbReference type="EMBL" id="AGEI01000024">
    <property type="protein sequence ID" value="EHR33199.1"/>
    <property type="molecule type" value="Genomic_DNA"/>
</dbReference>
<dbReference type="GO" id="GO:0006426">
    <property type="term" value="P:glycyl-tRNA aminoacylation"/>
    <property type="evidence" value="ECO:0007669"/>
    <property type="project" value="UniProtKB-UniRule"/>
</dbReference>
<dbReference type="EC" id="6.1.1.14" evidence="10"/>
<dbReference type="PANTHER" id="PTHR30075">
    <property type="entry name" value="GLYCYL-TRNA SYNTHETASE"/>
    <property type="match status" value="1"/>
</dbReference>
<dbReference type="Pfam" id="PF02092">
    <property type="entry name" value="tRNA_synt_2f"/>
    <property type="match status" value="1"/>
</dbReference>
<proteinExistence type="inferred from homology"/>
<dbReference type="eggNOG" id="COG0751">
    <property type="taxonomic scope" value="Bacteria"/>
</dbReference>
<dbReference type="OrthoDB" id="9775440at2"/>
<dbReference type="PANTHER" id="PTHR30075:SF2">
    <property type="entry name" value="GLYCINE--TRNA LIGASE, CHLOROPLASTIC_MITOCHONDRIAL 2"/>
    <property type="match status" value="1"/>
</dbReference>
<comment type="subcellular location">
    <subcellularLocation>
        <location evidence="1 10">Cytoplasm</location>
    </subcellularLocation>
</comment>
<comment type="subunit">
    <text evidence="10">Tetramer of two alpha and two beta subunits.</text>
</comment>
<sequence>MSNYLLEIGVEEFPAKFIKPTQRQFNNLIDKFLKENNYTYESLTINSTPRRFAILVEGIEPLEENSVEKIKGPSKKIAFDEEGNPTRALEGFMKSKNIDLSDIVYEEIGGVEYIFANIKNETKDIKEVLKKEIPNTIKSISNPRQMRWGGKNLRFLRPIRWIVSLLDDEILSFDLEGIRVSNITKGHRTLGSNAIEINSIDEYKEKLAENYVIISEEERRSMILKGINRLAKEKGGNYHEDEDLLEELININEYPTPFIGEINNEYLALPKEVIVTPMKDHQRYYPVEDDNGDLLPFFIAVRNGDSKGISNVVEGNKKVLIARLEDAKFFYEKDISIPLEDYVPELEHLGYHEGLGNMLDKTHRLMKLVESIGRDFGCGNEVKDIAKRAAYLSKADLVTNTVIEFTELQGVMGKIFAEHSGENPLVAKAIEEQYMPVKSGGELPSTTSGILLSIADKIDNIAGLYSQGIEVTGSQDMYGQRRAVLGIINILLKNKIKVSLRDIIKDALYNYVENFGETFDYNEVTDKIEAFISARLKNLMLDEGYRYDIIDSVLAVYNDDVCEAYGKVKFFDEMAKNKHQFDANVEKFVRIVNISQKAENTDINEEFLLEEDKAIYEEIAVLDKFDKLYNESKYTDAFMIITDIAKSLNNYLDNTLIMAEDENVKKNRLSIVKTVSDRIMRMFNPIEIVR</sequence>
<evidence type="ECO:0000256" key="1">
    <source>
        <dbReference type="ARBA" id="ARBA00004496"/>
    </source>
</evidence>
<dbReference type="Proteomes" id="UP000004191">
    <property type="component" value="Unassembled WGS sequence"/>
</dbReference>
<keyword evidence="5 10" id="KW-0547">Nucleotide-binding</keyword>
<dbReference type="PRINTS" id="PR01045">
    <property type="entry name" value="TRNASYNTHGB"/>
</dbReference>
<keyword evidence="7 10" id="KW-0648">Protein biosynthesis</keyword>
<dbReference type="HOGENOM" id="CLU_007220_2_2_9"/>
<evidence type="ECO:0000256" key="9">
    <source>
        <dbReference type="ARBA" id="ARBA00047937"/>
    </source>
</evidence>
<dbReference type="Pfam" id="PF05746">
    <property type="entry name" value="DALR_1"/>
    <property type="match status" value="1"/>
</dbReference>
<feature type="domain" description="DALR anticodon binding" evidence="11">
    <location>
        <begin position="588"/>
        <end position="678"/>
    </location>
</feature>
<keyword evidence="4 10" id="KW-0436">Ligase</keyword>
<dbReference type="HAMAP" id="MF_00255">
    <property type="entry name" value="Gly_tRNA_synth_beta"/>
    <property type="match status" value="1"/>
</dbReference>
<evidence type="ECO:0000256" key="8">
    <source>
        <dbReference type="ARBA" id="ARBA00023146"/>
    </source>
</evidence>
<dbReference type="GO" id="GO:0005829">
    <property type="term" value="C:cytosol"/>
    <property type="evidence" value="ECO:0007669"/>
    <property type="project" value="TreeGrafter"/>
</dbReference>
<dbReference type="RefSeq" id="WP_005398758.1">
    <property type="nucleotide sequence ID" value="NZ_JH601088.1"/>
</dbReference>
<dbReference type="PROSITE" id="PS50861">
    <property type="entry name" value="AA_TRNA_LIGASE_II_GLYAB"/>
    <property type="match status" value="1"/>
</dbReference>
<dbReference type="AlphaFoldDB" id="H3NPX7"/>
<organism evidence="12 13">
    <name type="scientific">Helcococcus kunzii ATCC 51366</name>
    <dbReference type="NCBI Taxonomy" id="883114"/>
    <lineage>
        <taxon>Bacteria</taxon>
        <taxon>Bacillati</taxon>
        <taxon>Bacillota</taxon>
        <taxon>Tissierellia</taxon>
        <taxon>Tissierellales</taxon>
        <taxon>Peptoniphilaceae</taxon>
        <taxon>Helcococcus</taxon>
    </lineage>
</organism>
<reference evidence="12 13" key="1">
    <citation type="submission" date="2012-01" db="EMBL/GenBank/DDBJ databases">
        <title>The Genome Sequence of Helcococcus kunzii ATCC 51366.</title>
        <authorList>
            <consortium name="The Broad Institute Genome Sequencing Platform"/>
            <person name="Earl A."/>
            <person name="Ward D."/>
            <person name="Feldgarden M."/>
            <person name="Gevers D."/>
            <person name="Huys G."/>
            <person name="Young S.K."/>
            <person name="Zeng Q."/>
            <person name="Gargeya S."/>
            <person name="Fitzgerald M."/>
            <person name="Haas B."/>
            <person name="Abouelleil A."/>
            <person name="Alvarado L."/>
            <person name="Arachchi H.M."/>
            <person name="Berlin A."/>
            <person name="Chapman S.B."/>
            <person name="Gearin G."/>
            <person name="Goldberg J."/>
            <person name="Griggs A."/>
            <person name="Gujja S."/>
            <person name="Hansen M."/>
            <person name="Heiman D."/>
            <person name="Howarth C."/>
            <person name="Larimer J."/>
            <person name="Lui A."/>
            <person name="MacDonald P.J.P."/>
            <person name="McCowen C."/>
            <person name="Montmayeur A."/>
            <person name="Murphy C."/>
            <person name="Neiman D."/>
            <person name="Pearson M."/>
            <person name="Priest M."/>
            <person name="Roberts A."/>
            <person name="Saif S."/>
            <person name="Shea T."/>
            <person name="Sisk P."/>
            <person name="Stolte C."/>
            <person name="Sykes S."/>
            <person name="Wortman J."/>
            <person name="Nusbaum C."/>
            <person name="Birren B."/>
        </authorList>
    </citation>
    <scope>NUCLEOTIDE SEQUENCE [LARGE SCALE GENOMIC DNA]</scope>
    <source>
        <strain evidence="12 13">ATCC 51366</strain>
    </source>
</reference>
<comment type="catalytic activity">
    <reaction evidence="9 10">
        <text>tRNA(Gly) + glycine + ATP = glycyl-tRNA(Gly) + AMP + diphosphate</text>
        <dbReference type="Rhea" id="RHEA:16013"/>
        <dbReference type="Rhea" id="RHEA-COMP:9664"/>
        <dbReference type="Rhea" id="RHEA-COMP:9683"/>
        <dbReference type="ChEBI" id="CHEBI:30616"/>
        <dbReference type="ChEBI" id="CHEBI:33019"/>
        <dbReference type="ChEBI" id="CHEBI:57305"/>
        <dbReference type="ChEBI" id="CHEBI:78442"/>
        <dbReference type="ChEBI" id="CHEBI:78522"/>
        <dbReference type="ChEBI" id="CHEBI:456215"/>
        <dbReference type="EC" id="6.1.1.14"/>
    </reaction>
</comment>
<evidence type="ECO:0000256" key="10">
    <source>
        <dbReference type="HAMAP-Rule" id="MF_00255"/>
    </source>
</evidence>
<dbReference type="GeneID" id="96999217"/>
<evidence type="ECO:0000256" key="4">
    <source>
        <dbReference type="ARBA" id="ARBA00022598"/>
    </source>
</evidence>
<evidence type="ECO:0000313" key="12">
    <source>
        <dbReference type="EMBL" id="EHR33199.1"/>
    </source>
</evidence>
<keyword evidence="6 10" id="KW-0067">ATP-binding</keyword>
<dbReference type="InterPro" id="IPR015944">
    <property type="entry name" value="Gly-tRNA-synth_bsu"/>
</dbReference>
<evidence type="ECO:0000256" key="6">
    <source>
        <dbReference type="ARBA" id="ARBA00022840"/>
    </source>
</evidence>
<dbReference type="SUPFAM" id="SSF109604">
    <property type="entry name" value="HD-domain/PDEase-like"/>
    <property type="match status" value="1"/>
</dbReference>
<keyword evidence="8 10" id="KW-0030">Aminoacyl-tRNA synthetase</keyword>
<dbReference type="GO" id="GO:0004820">
    <property type="term" value="F:glycine-tRNA ligase activity"/>
    <property type="evidence" value="ECO:0007669"/>
    <property type="project" value="UniProtKB-UniRule"/>
</dbReference>
<accession>H3NPX7</accession>
<dbReference type="GO" id="GO:0006420">
    <property type="term" value="P:arginyl-tRNA aminoacylation"/>
    <property type="evidence" value="ECO:0007669"/>
    <property type="project" value="InterPro"/>
</dbReference>
<dbReference type="GO" id="GO:0005524">
    <property type="term" value="F:ATP binding"/>
    <property type="evidence" value="ECO:0007669"/>
    <property type="project" value="UniProtKB-UniRule"/>
</dbReference>
<gene>
    <name evidence="10" type="primary">glyS</name>
    <name evidence="12" type="ORF">HMPREF9709_01243</name>
</gene>
<keyword evidence="13" id="KW-1185">Reference proteome</keyword>
<comment type="similarity">
    <text evidence="2 10">Belongs to the class-II aminoacyl-tRNA synthetase family.</text>
</comment>
<dbReference type="InterPro" id="IPR006194">
    <property type="entry name" value="Gly-tRNA-synth_heterodimer"/>
</dbReference>
<dbReference type="STRING" id="883114.HMPREF9709_01243"/>
<dbReference type="InterPro" id="IPR008909">
    <property type="entry name" value="DALR_anticod-bd"/>
</dbReference>
<evidence type="ECO:0000256" key="7">
    <source>
        <dbReference type="ARBA" id="ARBA00022917"/>
    </source>
</evidence>
<evidence type="ECO:0000256" key="3">
    <source>
        <dbReference type="ARBA" id="ARBA00022490"/>
    </source>
</evidence>
<evidence type="ECO:0000313" key="13">
    <source>
        <dbReference type="Proteomes" id="UP000004191"/>
    </source>
</evidence>